<keyword evidence="7" id="KW-1185">Reference proteome</keyword>
<feature type="binding site" evidence="5">
    <location>
        <position position="41"/>
    </location>
    <ligand>
        <name>(2E)-4-hydroxy-3-methylbut-2-enyl diphosphate</name>
        <dbReference type="ChEBI" id="CHEBI:128753"/>
    </ligand>
</feature>
<dbReference type="CDD" id="cd13944">
    <property type="entry name" value="lytB_ispH"/>
    <property type="match status" value="1"/>
</dbReference>
<dbReference type="InterPro" id="IPR003451">
    <property type="entry name" value="LytB/IspH"/>
</dbReference>
<comment type="caution">
    <text evidence="5">Lacks conserved residue(s) required for the propagation of feature annotation.</text>
</comment>
<feature type="binding site" evidence="5">
    <location>
        <position position="263"/>
    </location>
    <ligand>
        <name>dimethylallyl diphosphate</name>
        <dbReference type="ChEBI" id="CHEBI:57623"/>
    </ligand>
</feature>
<evidence type="ECO:0000256" key="2">
    <source>
        <dbReference type="ARBA" id="ARBA00022723"/>
    </source>
</evidence>
<feature type="binding site" evidence="5">
    <location>
        <position position="124"/>
    </location>
    <ligand>
        <name>(2E)-4-hydroxy-3-methylbut-2-enyl diphosphate</name>
        <dbReference type="ChEBI" id="CHEBI:128753"/>
    </ligand>
</feature>
<dbReference type="Pfam" id="PF02401">
    <property type="entry name" value="LYTB"/>
    <property type="match status" value="1"/>
</dbReference>
<name>A0A0F0CVL7_9BACT</name>
<feature type="binding site" evidence="5">
    <location>
        <position position="41"/>
    </location>
    <ligand>
        <name>dimethylallyl diphosphate</name>
        <dbReference type="ChEBI" id="CHEBI:57623"/>
    </ligand>
</feature>
<dbReference type="GO" id="GO:0051539">
    <property type="term" value="F:4 iron, 4 sulfur cluster binding"/>
    <property type="evidence" value="ECO:0007669"/>
    <property type="project" value="UniProtKB-UniRule"/>
</dbReference>
<dbReference type="EMBL" id="JYNY01000016">
    <property type="protein sequence ID" value="KJJ86079.1"/>
    <property type="molecule type" value="Genomic_DNA"/>
</dbReference>
<dbReference type="EC" id="1.17.7.4" evidence="5"/>
<evidence type="ECO:0000313" key="6">
    <source>
        <dbReference type="EMBL" id="KJJ86079.1"/>
    </source>
</evidence>
<feature type="active site" description="Proton donor" evidence="5">
    <location>
        <position position="126"/>
    </location>
</feature>
<dbReference type="GO" id="GO:0051745">
    <property type="term" value="F:4-hydroxy-3-methylbut-2-enyl diphosphate reductase activity"/>
    <property type="evidence" value="ECO:0007669"/>
    <property type="project" value="UniProtKB-UniRule"/>
</dbReference>
<comment type="pathway">
    <text evidence="5">Isoprenoid biosynthesis; dimethylallyl diphosphate biosynthesis; dimethylallyl diphosphate from (2E)-4-hydroxy-3-methylbutenyl diphosphate: step 1/1.</text>
</comment>
<keyword evidence="3 5" id="KW-0408">Iron</keyword>
<feature type="binding site" evidence="5">
    <location>
        <position position="219"/>
    </location>
    <ligand>
        <name>dimethylallyl diphosphate</name>
        <dbReference type="ChEBI" id="CHEBI:57623"/>
    </ligand>
</feature>
<dbReference type="NCBIfam" id="TIGR00216">
    <property type="entry name" value="ispH_lytB"/>
    <property type="match status" value="1"/>
</dbReference>
<dbReference type="Gene3D" id="3.40.1010.20">
    <property type="entry name" value="4-hydroxy-3-methylbut-2-enyl diphosphate reductase, catalytic domain"/>
    <property type="match status" value="2"/>
</dbReference>
<proteinExistence type="inferred from homology"/>
<comment type="pathway">
    <text evidence="5">Isoprenoid biosynthesis; isopentenyl diphosphate biosynthesis via DXP pathway; isopentenyl diphosphate from 1-deoxy-D-xylulose 5-phosphate: step 6/6.</text>
</comment>
<feature type="binding site" evidence="5">
    <location>
        <position position="219"/>
    </location>
    <ligand>
        <name>(2E)-4-hydroxy-3-methylbut-2-enyl diphosphate</name>
        <dbReference type="ChEBI" id="CHEBI:128753"/>
    </ligand>
</feature>
<evidence type="ECO:0000256" key="4">
    <source>
        <dbReference type="ARBA" id="ARBA00023014"/>
    </source>
</evidence>
<dbReference type="GO" id="GO:0050992">
    <property type="term" value="P:dimethylallyl diphosphate biosynthetic process"/>
    <property type="evidence" value="ECO:0007669"/>
    <property type="project" value="UniProtKB-UniRule"/>
</dbReference>
<feature type="binding site" evidence="5">
    <location>
        <position position="163"/>
    </location>
    <ligand>
        <name>(2E)-4-hydroxy-3-methylbut-2-enyl diphosphate</name>
        <dbReference type="ChEBI" id="CHEBI:128753"/>
    </ligand>
</feature>
<dbReference type="UniPathway" id="UPA00059">
    <property type="reaction ID" value="UER00105"/>
</dbReference>
<protein>
    <recommendedName>
        <fullName evidence="5">4-hydroxy-3-methylbut-2-enyl diphosphate reductase</fullName>
        <shortName evidence="5">HMBPP reductase</shortName>
        <ecNumber evidence="5">1.17.7.4</ecNumber>
    </recommendedName>
</protein>
<feature type="binding site" evidence="5">
    <location>
        <position position="263"/>
    </location>
    <ligand>
        <name>(2E)-4-hydroxy-3-methylbut-2-enyl diphosphate</name>
        <dbReference type="ChEBI" id="CHEBI:128753"/>
    </ligand>
</feature>
<evidence type="ECO:0000256" key="5">
    <source>
        <dbReference type="HAMAP-Rule" id="MF_00191"/>
    </source>
</evidence>
<keyword evidence="5" id="KW-0414">Isoprene biosynthesis</keyword>
<comment type="catalytic activity">
    <reaction evidence="5">
        <text>isopentenyl diphosphate + 2 oxidized [2Fe-2S]-[ferredoxin] + H2O = (2E)-4-hydroxy-3-methylbut-2-enyl diphosphate + 2 reduced [2Fe-2S]-[ferredoxin] + 2 H(+)</text>
        <dbReference type="Rhea" id="RHEA:24488"/>
        <dbReference type="Rhea" id="RHEA-COMP:10000"/>
        <dbReference type="Rhea" id="RHEA-COMP:10001"/>
        <dbReference type="ChEBI" id="CHEBI:15377"/>
        <dbReference type="ChEBI" id="CHEBI:15378"/>
        <dbReference type="ChEBI" id="CHEBI:33737"/>
        <dbReference type="ChEBI" id="CHEBI:33738"/>
        <dbReference type="ChEBI" id="CHEBI:128753"/>
        <dbReference type="ChEBI" id="CHEBI:128769"/>
        <dbReference type="EC" id="1.17.7.4"/>
    </reaction>
</comment>
<feature type="binding site" evidence="5">
    <location>
        <position position="221"/>
    </location>
    <ligand>
        <name>dimethylallyl diphosphate</name>
        <dbReference type="ChEBI" id="CHEBI:57623"/>
    </ligand>
</feature>
<gene>
    <name evidence="5" type="primary">ispH</name>
    <name evidence="6" type="ORF">OMAG_000069</name>
</gene>
<dbReference type="Gene3D" id="3.40.50.11270">
    <property type="match status" value="1"/>
</dbReference>
<dbReference type="GO" id="GO:0046872">
    <property type="term" value="F:metal ion binding"/>
    <property type="evidence" value="ECO:0007669"/>
    <property type="project" value="UniProtKB-KW"/>
</dbReference>
<feature type="binding site" evidence="5">
    <location>
        <position position="75"/>
    </location>
    <ligand>
        <name>dimethylallyl diphosphate</name>
        <dbReference type="ChEBI" id="CHEBI:57623"/>
    </ligand>
</feature>
<evidence type="ECO:0000256" key="1">
    <source>
        <dbReference type="ARBA" id="ARBA00022485"/>
    </source>
</evidence>
<dbReference type="Proteomes" id="UP000033428">
    <property type="component" value="Unassembled WGS sequence"/>
</dbReference>
<feature type="binding site" evidence="5">
    <location>
        <position position="221"/>
    </location>
    <ligand>
        <name>isopentenyl diphosphate</name>
        <dbReference type="ChEBI" id="CHEBI:128769"/>
    </ligand>
</feature>
<dbReference type="UniPathway" id="UPA00056">
    <property type="reaction ID" value="UER00097"/>
</dbReference>
<feature type="binding site" evidence="5">
    <location>
        <position position="41"/>
    </location>
    <ligand>
        <name>isopentenyl diphosphate</name>
        <dbReference type="ChEBI" id="CHEBI:128769"/>
    </ligand>
</feature>
<keyword evidence="4 5" id="KW-0411">Iron-sulfur</keyword>
<feature type="binding site" evidence="5">
    <location>
        <position position="221"/>
    </location>
    <ligand>
        <name>(2E)-4-hydroxy-3-methylbut-2-enyl diphosphate</name>
        <dbReference type="ChEBI" id="CHEBI:128753"/>
    </ligand>
</feature>
<feature type="binding site" evidence="5">
    <location>
        <position position="75"/>
    </location>
    <ligand>
        <name>isopentenyl diphosphate</name>
        <dbReference type="ChEBI" id="CHEBI:128769"/>
    </ligand>
</feature>
<feature type="binding site" evidence="5">
    <location>
        <position position="263"/>
    </location>
    <ligand>
        <name>isopentenyl diphosphate</name>
        <dbReference type="ChEBI" id="CHEBI:128769"/>
    </ligand>
</feature>
<dbReference type="GO" id="GO:0019288">
    <property type="term" value="P:isopentenyl diphosphate biosynthetic process, methylerythritol 4-phosphate pathway"/>
    <property type="evidence" value="ECO:0007669"/>
    <property type="project" value="UniProtKB-UniRule"/>
</dbReference>
<feature type="binding site" evidence="5">
    <location>
        <position position="219"/>
    </location>
    <ligand>
        <name>isopentenyl diphosphate</name>
        <dbReference type="ChEBI" id="CHEBI:128769"/>
    </ligand>
</feature>
<accession>A0A0F0CVL7</accession>
<dbReference type="PANTHER" id="PTHR30426:SF0">
    <property type="entry name" value="4-HYDROXY-3-METHYLBUT-2-ENYL DIPHOSPHATE REDUCTASE"/>
    <property type="match status" value="1"/>
</dbReference>
<comment type="function">
    <text evidence="5">Catalyzes the conversion of 1-hydroxy-2-methyl-2-(E)-butenyl 4-diphosphate (HMBPP) into a mixture of isopentenyl diphosphate (IPP) and dimethylallyl diphosphate (DMAPP). Acts in the terminal step of the DOXP/MEP pathway for isoprenoid precursor biosynthesis.</text>
</comment>
<comment type="similarity">
    <text evidence="5">Belongs to the IspH family.</text>
</comment>
<evidence type="ECO:0000313" key="7">
    <source>
        <dbReference type="Proteomes" id="UP000033428"/>
    </source>
</evidence>
<dbReference type="PANTHER" id="PTHR30426">
    <property type="entry name" value="4-HYDROXY-3-METHYLBUT-2-ENYL DIPHOSPHATE REDUCTASE"/>
    <property type="match status" value="1"/>
</dbReference>
<keyword evidence="1 5" id="KW-0004">4Fe-4S</keyword>
<reference evidence="6 7" key="1">
    <citation type="submission" date="2015-02" db="EMBL/GenBank/DDBJ databases">
        <title>Single-cell genomics of uncultivated deep-branching MTB reveals a conserved set of magnetosome genes.</title>
        <authorList>
            <person name="Kolinko S."/>
            <person name="Richter M."/>
            <person name="Glockner F.O."/>
            <person name="Brachmann A."/>
            <person name="Schuler D."/>
        </authorList>
    </citation>
    <scope>NUCLEOTIDE SEQUENCE [LARGE SCALE GENOMIC DNA]</scope>
    <source>
        <strain evidence="6">SKK-01</strain>
    </source>
</reference>
<dbReference type="GO" id="GO:0016114">
    <property type="term" value="P:terpenoid biosynthetic process"/>
    <property type="evidence" value="ECO:0007669"/>
    <property type="project" value="UniProtKB-UniRule"/>
</dbReference>
<feature type="binding site" evidence="5">
    <location>
        <position position="191"/>
    </location>
    <ligand>
        <name>[4Fe-4S] cluster</name>
        <dbReference type="ChEBI" id="CHEBI:49883"/>
    </ligand>
</feature>
<feature type="binding site" evidence="5">
    <location>
        <position position="97"/>
    </location>
    <ligand>
        <name>[4Fe-4S] cluster</name>
        <dbReference type="ChEBI" id="CHEBI:49883"/>
    </ligand>
</feature>
<comment type="cofactor">
    <cofactor evidence="5">
        <name>[4Fe-4S] cluster</name>
        <dbReference type="ChEBI" id="CHEBI:49883"/>
    </cofactor>
    <text evidence="5">Binds 1 [4Fe-4S] cluster per subunit.</text>
</comment>
<dbReference type="AlphaFoldDB" id="A0A0F0CVL7"/>
<feature type="binding site" evidence="5">
    <location>
        <position position="124"/>
    </location>
    <ligand>
        <name>isopentenyl diphosphate</name>
        <dbReference type="ChEBI" id="CHEBI:128769"/>
    </ligand>
</feature>
<feature type="binding site" evidence="5">
    <location>
        <position position="75"/>
    </location>
    <ligand>
        <name>(2E)-4-hydroxy-3-methylbut-2-enyl diphosphate</name>
        <dbReference type="ChEBI" id="CHEBI:128753"/>
    </ligand>
</feature>
<feature type="binding site" evidence="5">
    <location>
        <position position="12"/>
    </location>
    <ligand>
        <name>[4Fe-4S] cluster</name>
        <dbReference type="ChEBI" id="CHEBI:49883"/>
    </ligand>
</feature>
<dbReference type="HAMAP" id="MF_00191">
    <property type="entry name" value="IspH"/>
    <property type="match status" value="1"/>
</dbReference>
<evidence type="ECO:0000256" key="3">
    <source>
        <dbReference type="ARBA" id="ARBA00023004"/>
    </source>
</evidence>
<comment type="catalytic activity">
    <reaction evidence="5">
        <text>dimethylallyl diphosphate + 2 oxidized [2Fe-2S]-[ferredoxin] + H2O = (2E)-4-hydroxy-3-methylbut-2-enyl diphosphate + 2 reduced [2Fe-2S]-[ferredoxin] + 2 H(+)</text>
        <dbReference type="Rhea" id="RHEA:24825"/>
        <dbReference type="Rhea" id="RHEA-COMP:10000"/>
        <dbReference type="Rhea" id="RHEA-COMP:10001"/>
        <dbReference type="ChEBI" id="CHEBI:15377"/>
        <dbReference type="ChEBI" id="CHEBI:15378"/>
        <dbReference type="ChEBI" id="CHEBI:33737"/>
        <dbReference type="ChEBI" id="CHEBI:33738"/>
        <dbReference type="ChEBI" id="CHEBI:57623"/>
        <dbReference type="ChEBI" id="CHEBI:128753"/>
        <dbReference type="EC" id="1.17.7.4"/>
    </reaction>
</comment>
<keyword evidence="5" id="KW-0560">Oxidoreductase</keyword>
<organism evidence="6 7">
    <name type="scientific">Candidatus Omnitrophus magneticus</name>
    <dbReference type="NCBI Taxonomy" id="1609969"/>
    <lineage>
        <taxon>Bacteria</taxon>
        <taxon>Pseudomonadati</taxon>
        <taxon>Candidatus Omnitrophota</taxon>
        <taxon>Candidatus Omnitrophus</taxon>
    </lineage>
</organism>
<sequence>MKINIAKSSGFCFGVRRAIEISLKAAKKINANVYVLGDIVHNNFVVNELNMAGVKRFSKIYSAKNKNSYLIISAHGAGKKIFSRAINRGYKIIDATCPRVKDIYKIGRRLERKNKIIIIGDKGHSEVKGIAGQLKNRALIIEEPGVLPNNLAKIKKAVVITQSTQSLDNINAIMGKLVKIIPDIKLYDTTCRITRVKQEEIRTLPKNNDAVLIVGSKSSANTKRLYLISKAINKNTYWIETAQNLNLDCFNNVKSIAIMAGASTPDKIVKEIVSVLEKYSRE</sequence>
<keyword evidence="2 5" id="KW-0479">Metal-binding</keyword>
<feature type="binding site" evidence="5">
    <location>
        <position position="124"/>
    </location>
    <ligand>
        <name>dimethylallyl diphosphate</name>
        <dbReference type="ChEBI" id="CHEBI:57623"/>
    </ligand>
</feature>
<comment type="caution">
    <text evidence="6">The sequence shown here is derived from an EMBL/GenBank/DDBJ whole genome shotgun (WGS) entry which is preliminary data.</text>
</comment>